<keyword evidence="2" id="KW-0813">Transport</keyword>
<dbReference type="GO" id="GO:0005506">
    <property type="term" value="F:iron ion binding"/>
    <property type="evidence" value="ECO:0007669"/>
    <property type="project" value="InterPro"/>
</dbReference>
<dbReference type="InterPro" id="IPR024167">
    <property type="entry name" value="Cytochrome_c4-like"/>
</dbReference>
<keyword evidence="10" id="KW-0732">Signal</keyword>
<sequence length="207" mass="22501">MNNWIKVVIAGSALIATPFLQAGDVSRGEDLSGQCMACHAAEGNTDNPEWPIIHGQGKRYLYEQLQAYKSGDRENAVMQSQVADMDDQDLRDLAAYFASQEGGISGGVDPDLKDLGESIYRGGLPDEGVAACMACHGPAGEGMAGAGYPRLSGQLAEYTADQLRKYKDGERTTDRNRMMRDIAERMSDEEIEAVSSYISGLHKRESE</sequence>
<dbReference type="GO" id="GO:0042597">
    <property type="term" value="C:periplasmic space"/>
    <property type="evidence" value="ECO:0007669"/>
    <property type="project" value="UniProtKB-SubCell"/>
</dbReference>
<dbReference type="RefSeq" id="WP_091644715.1">
    <property type="nucleotide sequence ID" value="NZ_FOEG01000006.1"/>
</dbReference>
<keyword evidence="4 9" id="KW-0479">Metal-binding</keyword>
<evidence type="ECO:0000256" key="10">
    <source>
        <dbReference type="SAM" id="SignalP"/>
    </source>
</evidence>
<dbReference type="SUPFAM" id="SSF46626">
    <property type="entry name" value="Cytochrome c"/>
    <property type="match status" value="2"/>
</dbReference>
<feature type="binding site" description="axial binding residue" evidence="9">
    <location>
        <position position="39"/>
    </location>
    <ligand>
        <name>heme c</name>
        <dbReference type="ChEBI" id="CHEBI:61717"/>
        <label>1</label>
    </ligand>
    <ligandPart>
        <name>Fe</name>
        <dbReference type="ChEBI" id="CHEBI:18248"/>
    </ligandPart>
</feature>
<dbReference type="Gene3D" id="1.10.760.10">
    <property type="entry name" value="Cytochrome c-like domain"/>
    <property type="match status" value="2"/>
</dbReference>
<evidence type="ECO:0000256" key="1">
    <source>
        <dbReference type="ARBA" id="ARBA00004418"/>
    </source>
</evidence>
<evidence type="ECO:0000259" key="11">
    <source>
        <dbReference type="PROSITE" id="PS51007"/>
    </source>
</evidence>
<dbReference type="STRING" id="406100.SAMN04488052_10642"/>
<evidence type="ECO:0000256" key="7">
    <source>
        <dbReference type="ARBA" id="ARBA00023004"/>
    </source>
</evidence>
<feature type="binding site" description="covalent" evidence="8">
    <location>
        <position position="35"/>
    </location>
    <ligand>
        <name>heme c</name>
        <dbReference type="ChEBI" id="CHEBI:61717"/>
        <label>1</label>
    </ligand>
</feature>
<feature type="domain" description="Cytochrome c" evidence="11">
    <location>
        <begin position="111"/>
        <end position="202"/>
    </location>
</feature>
<protein>
    <submittedName>
        <fullName evidence="12">Cytochrome c553</fullName>
    </submittedName>
</protein>
<feature type="signal peptide" evidence="10">
    <location>
        <begin position="1"/>
        <end position="22"/>
    </location>
</feature>
<evidence type="ECO:0000256" key="6">
    <source>
        <dbReference type="ARBA" id="ARBA00022982"/>
    </source>
</evidence>
<keyword evidence="5" id="KW-0574">Periplasm</keyword>
<feature type="binding site" description="covalent" evidence="8">
    <location>
        <position position="135"/>
    </location>
    <ligand>
        <name>heme c</name>
        <dbReference type="ChEBI" id="CHEBI:61717"/>
        <label>2</label>
    </ligand>
</feature>
<evidence type="ECO:0000256" key="4">
    <source>
        <dbReference type="ARBA" id="ARBA00022723"/>
    </source>
</evidence>
<evidence type="ECO:0000256" key="3">
    <source>
        <dbReference type="ARBA" id="ARBA00022617"/>
    </source>
</evidence>
<evidence type="ECO:0000256" key="2">
    <source>
        <dbReference type="ARBA" id="ARBA00022448"/>
    </source>
</evidence>
<dbReference type="OrthoDB" id="9773456at2"/>
<comment type="PTM">
    <text evidence="8">Binds 2 heme c groups covalently per subunit.</text>
</comment>
<dbReference type="PANTHER" id="PTHR33751">
    <property type="entry name" value="CBB3-TYPE CYTOCHROME C OXIDASE SUBUNIT FIXP"/>
    <property type="match status" value="1"/>
</dbReference>
<dbReference type="PIRSF" id="PIRSF000005">
    <property type="entry name" value="Cytochrome_c4"/>
    <property type="match status" value="1"/>
</dbReference>
<comment type="subcellular location">
    <subcellularLocation>
        <location evidence="1">Periplasm</location>
    </subcellularLocation>
</comment>
<feature type="binding site" description="covalent" evidence="8">
    <location>
        <position position="132"/>
    </location>
    <ligand>
        <name>heme c</name>
        <dbReference type="ChEBI" id="CHEBI:61717"/>
        <label>2</label>
    </ligand>
</feature>
<accession>A0A1H8UAX9</accession>
<dbReference type="InterPro" id="IPR050597">
    <property type="entry name" value="Cytochrome_c_Oxidase_Subunit"/>
</dbReference>
<proteinExistence type="predicted"/>
<keyword evidence="7 9" id="KW-0408">Iron</keyword>
<dbReference type="GO" id="GO:0020037">
    <property type="term" value="F:heme binding"/>
    <property type="evidence" value="ECO:0007669"/>
    <property type="project" value="InterPro"/>
</dbReference>
<dbReference type="AlphaFoldDB" id="A0A1H8UAX9"/>
<evidence type="ECO:0000313" key="12">
    <source>
        <dbReference type="EMBL" id="SEP00197.1"/>
    </source>
</evidence>
<feature type="binding site" description="covalent" evidence="8">
    <location>
        <position position="38"/>
    </location>
    <ligand>
        <name>heme c</name>
        <dbReference type="ChEBI" id="CHEBI:61717"/>
        <label>1</label>
    </ligand>
</feature>
<keyword evidence="13" id="KW-1185">Reference proteome</keyword>
<dbReference type="InterPro" id="IPR008168">
    <property type="entry name" value="Cyt_C_IC"/>
</dbReference>
<feature type="binding site" description="axial binding residue" evidence="9">
    <location>
        <position position="179"/>
    </location>
    <ligand>
        <name>heme c</name>
        <dbReference type="ChEBI" id="CHEBI:61717"/>
        <label>2</label>
    </ligand>
    <ligandPart>
        <name>Fe</name>
        <dbReference type="ChEBI" id="CHEBI:18248"/>
    </ligandPart>
</feature>
<dbReference type="PRINTS" id="PR00605">
    <property type="entry name" value="CYTCHROMECIC"/>
</dbReference>
<gene>
    <name evidence="12" type="ORF">SAMN04488052_10642</name>
</gene>
<dbReference type="InterPro" id="IPR009056">
    <property type="entry name" value="Cyt_c-like_dom"/>
</dbReference>
<dbReference type="GO" id="GO:0009055">
    <property type="term" value="F:electron transfer activity"/>
    <property type="evidence" value="ECO:0007669"/>
    <property type="project" value="InterPro"/>
</dbReference>
<name>A0A1H8UAX9_9GAMM</name>
<keyword evidence="3 8" id="KW-0349">Heme</keyword>
<feature type="binding site" description="axial binding residue" evidence="9">
    <location>
        <position position="136"/>
    </location>
    <ligand>
        <name>heme c</name>
        <dbReference type="ChEBI" id="CHEBI:61717"/>
        <label>2</label>
    </ligand>
    <ligandPart>
        <name>Fe</name>
        <dbReference type="ChEBI" id="CHEBI:18248"/>
    </ligandPart>
</feature>
<keyword evidence="6" id="KW-0249">Electron transport</keyword>
<evidence type="ECO:0000256" key="8">
    <source>
        <dbReference type="PIRSR" id="PIRSR000005-1"/>
    </source>
</evidence>
<reference evidence="12 13" key="1">
    <citation type="submission" date="2016-10" db="EMBL/GenBank/DDBJ databases">
        <authorList>
            <person name="de Groot N.N."/>
        </authorList>
    </citation>
    <scope>NUCLEOTIDE SEQUENCE [LARGE SCALE GENOMIC DNA]</scope>
    <source>
        <strain evidence="12 13">CGMCC 1.6291</strain>
    </source>
</reference>
<dbReference type="Pfam" id="PF00034">
    <property type="entry name" value="Cytochrom_C"/>
    <property type="match status" value="2"/>
</dbReference>
<evidence type="ECO:0000256" key="5">
    <source>
        <dbReference type="ARBA" id="ARBA00022764"/>
    </source>
</evidence>
<organism evidence="12 13">
    <name type="scientific">Aquisalimonas asiatica</name>
    <dbReference type="NCBI Taxonomy" id="406100"/>
    <lineage>
        <taxon>Bacteria</taxon>
        <taxon>Pseudomonadati</taxon>
        <taxon>Pseudomonadota</taxon>
        <taxon>Gammaproteobacteria</taxon>
        <taxon>Chromatiales</taxon>
        <taxon>Ectothiorhodospiraceae</taxon>
        <taxon>Aquisalimonas</taxon>
    </lineage>
</organism>
<evidence type="ECO:0000313" key="13">
    <source>
        <dbReference type="Proteomes" id="UP000199657"/>
    </source>
</evidence>
<dbReference type="PROSITE" id="PS51007">
    <property type="entry name" value="CYTC"/>
    <property type="match status" value="2"/>
</dbReference>
<evidence type="ECO:0000256" key="9">
    <source>
        <dbReference type="PIRSR" id="PIRSR000005-2"/>
    </source>
</evidence>
<dbReference type="PANTHER" id="PTHR33751:SF9">
    <property type="entry name" value="CYTOCHROME C4"/>
    <property type="match status" value="1"/>
</dbReference>
<dbReference type="InterPro" id="IPR036909">
    <property type="entry name" value="Cyt_c-like_dom_sf"/>
</dbReference>
<feature type="chain" id="PRO_5011434641" evidence="10">
    <location>
        <begin position="23"/>
        <end position="207"/>
    </location>
</feature>
<dbReference type="Proteomes" id="UP000199657">
    <property type="component" value="Unassembled WGS sequence"/>
</dbReference>
<feature type="binding site" description="axial binding residue" evidence="9">
    <location>
        <position position="78"/>
    </location>
    <ligand>
        <name>heme c</name>
        <dbReference type="ChEBI" id="CHEBI:61717"/>
        <label>1</label>
    </ligand>
    <ligandPart>
        <name>Fe</name>
        <dbReference type="ChEBI" id="CHEBI:18248"/>
    </ligandPart>
</feature>
<dbReference type="EMBL" id="FOEG01000006">
    <property type="protein sequence ID" value="SEP00197.1"/>
    <property type="molecule type" value="Genomic_DNA"/>
</dbReference>
<feature type="domain" description="Cytochrome c" evidence="11">
    <location>
        <begin position="23"/>
        <end position="101"/>
    </location>
</feature>